<dbReference type="Pfam" id="PF13460">
    <property type="entry name" value="NAD_binding_10"/>
    <property type="match status" value="1"/>
</dbReference>
<dbReference type="Gene3D" id="3.40.50.720">
    <property type="entry name" value="NAD(P)-binding Rossmann-like Domain"/>
    <property type="match status" value="1"/>
</dbReference>
<feature type="domain" description="NAD(P)-binding" evidence="2">
    <location>
        <begin position="7"/>
        <end position="174"/>
    </location>
</feature>
<feature type="compositionally biased region" description="Gly residues" evidence="1">
    <location>
        <begin position="266"/>
        <end position="275"/>
    </location>
</feature>
<keyword evidence="4" id="KW-1185">Reference proteome</keyword>
<feature type="region of interest" description="Disordered" evidence="1">
    <location>
        <begin position="252"/>
        <end position="275"/>
    </location>
</feature>
<dbReference type="EMBL" id="JAATVY010000011">
    <property type="protein sequence ID" value="NJC71393.1"/>
    <property type="molecule type" value="Genomic_DNA"/>
</dbReference>
<dbReference type="InterPro" id="IPR036291">
    <property type="entry name" value="NAD(P)-bd_dom_sf"/>
</dbReference>
<dbReference type="RefSeq" id="WP_167926296.1">
    <property type="nucleotide sequence ID" value="NZ_JAATVY010000011.1"/>
</dbReference>
<dbReference type="PANTHER" id="PTHR43162">
    <property type="match status" value="1"/>
</dbReference>
<gene>
    <name evidence="3" type="ORF">HC031_16955</name>
</gene>
<accession>A0ABX0Y1U5</accession>
<evidence type="ECO:0000256" key="1">
    <source>
        <dbReference type="SAM" id="MobiDB-lite"/>
    </source>
</evidence>
<evidence type="ECO:0000313" key="3">
    <source>
        <dbReference type="EMBL" id="NJC71393.1"/>
    </source>
</evidence>
<dbReference type="Gene3D" id="3.90.25.10">
    <property type="entry name" value="UDP-galactose 4-epimerase, domain 1"/>
    <property type="match status" value="1"/>
</dbReference>
<sequence>MRIAVAGGTGRIGGRVVQLLADEGRHDVVPLSSRTAPYDDPAALRAALDGVDTLVFVSSDGEAARVVVHHHNVLDTAARCGVGHVVLLSGLDADVDSPFCYAFTNGHTERLLRASGLPYSIVRAGLFTEFFLGLIRQAGASTGGTDGTVALPAADGRVSLVARNDVAHCLAALALREPTNGHHDVTGPESPTVAEIASAVGYRYADTAPADFAGALLRLGEEPWWTYAYTSMFEAIRQGRWAATSDGVAELTGREPTSLRDVLNGAGPGSGTGPT</sequence>
<dbReference type="SUPFAM" id="SSF51735">
    <property type="entry name" value="NAD(P)-binding Rossmann-fold domains"/>
    <property type="match status" value="1"/>
</dbReference>
<dbReference type="Proteomes" id="UP000722989">
    <property type="component" value="Unassembled WGS sequence"/>
</dbReference>
<dbReference type="InterPro" id="IPR016040">
    <property type="entry name" value="NAD(P)-bd_dom"/>
</dbReference>
<proteinExistence type="predicted"/>
<evidence type="ECO:0000313" key="4">
    <source>
        <dbReference type="Proteomes" id="UP000722989"/>
    </source>
</evidence>
<dbReference type="InterPro" id="IPR051604">
    <property type="entry name" value="Ergot_Alk_Oxidoreductase"/>
</dbReference>
<name>A0ABX0Y1U5_9ACTN</name>
<protein>
    <submittedName>
        <fullName evidence="3">NAD(P)H-binding protein</fullName>
    </submittedName>
</protein>
<evidence type="ECO:0000259" key="2">
    <source>
        <dbReference type="Pfam" id="PF13460"/>
    </source>
</evidence>
<dbReference type="PANTHER" id="PTHR43162:SF1">
    <property type="entry name" value="PRESTALK A DIFFERENTIATION PROTEIN A"/>
    <property type="match status" value="1"/>
</dbReference>
<organism evidence="3 4">
    <name type="scientific">Planosporangium thailandense</name>
    <dbReference type="NCBI Taxonomy" id="765197"/>
    <lineage>
        <taxon>Bacteria</taxon>
        <taxon>Bacillati</taxon>
        <taxon>Actinomycetota</taxon>
        <taxon>Actinomycetes</taxon>
        <taxon>Micromonosporales</taxon>
        <taxon>Micromonosporaceae</taxon>
        <taxon>Planosporangium</taxon>
    </lineage>
</organism>
<reference evidence="3 4" key="1">
    <citation type="submission" date="2020-03" db="EMBL/GenBank/DDBJ databases">
        <title>WGS of the type strain of Planosporangium spp.</title>
        <authorList>
            <person name="Thawai C."/>
        </authorList>
    </citation>
    <scope>NUCLEOTIDE SEQUENCE [LARGE SCALE GENOMIC DNA]</scope>
    <source>
        <strain evidence="3 4">TBRC 5610</strain>
    </source>
</reference>
<comment type="caution">
    <text evidence="3">The sequence shown here is derived from an EMBL/GenBank/DDBJ whole genome shotgun (WGS) entry which is preliminary data.</text>
</comment>